<sequence>MDSRVPTNERSGFELQGNFWGHGFFDSTHDYEIADEIEERLRLTKLFTKENFESCSAPFTPVATIGSNLVMKELISMTIEHTFKLYFSKLQHYKVVDVKKVKYEEKTKLDSPRYYIFILSFMGMRMGYTPCRAHRRWIKHNWNVCGLTYERLEQAQKAILEYKDGVPLTSISMNAWKKLRVKKTAKERNIDQYLNDTHFVSTFCMLLDNAAAREMGATVRELVDISNFFSGQDDPTKPKPIGLAKSVLEEFMSGTWRMELKYTYDSEVAKQFSRCRRHDLMHLKSLEEIIAFLDGGLTTTRDRAEAAALKVAEQGEVMEKSKAQEDRL</sequence>
<dbReference type="EMBL" id="JAADJZ010000007">
    <property type="protein sequence ID" value="KAF2873694.1"/>
    <property type="molecule type" value="Genomic_DNA"/>
</dbReference>
<organism evidence="1 2">
    <name type="scientific">Massariosphaeria phaeospora</name>
    <dbReference type="NCBI Taxonomy" id="100035"/>
    <lineage>
        <taxon>Eukaryota</taxon>
        <taxon>Fungi</taxon>
        <taxon>Dikarya</taxon>
        <taxon>Ascomycota</taxon>
        <taxon>Pezizomycotina</taxon>
        <taxon>Dothideomycetes</taxon>
        <taxon>Pleosporomycetidae</taxon>
        <taxon>Pleosporales</taxon>
        <taxon>Pleosporales incertae sedis</taxon>
        <taxon>Massariosphaeria</taxon>
    </lineage>
</organism>
<accession>A0A7C8I912</accession>
<name>A0A7C8I912_9PLEO</name>
<comment type="caution">
    <text evidence="1">The sequence shown here is derived from an EMBL/GenBank/DDBJ whole genome shotgun (WGS) entry which is preliminary data.</text>
</comment>
<evidence type="ECO:0000313" key="1">
    <source>
        <dbReference type="EMBL" id="KAF2873694.1"/>
    </source>
</evidence>
<proteinExistence type="predicted"/>
<keyword evidence="2" id="KW-1185">Reference proteome</keyword>
<protein>
    <submittedName>
        <fullName evidence="1">Uncharacterized protein</fullName>
    </submittedName>
</protein>
<evidence type="ECO:0000313" key="2">
    <source>
        <dbReference type="Proteomes" id="UP000481861"/>
    </source>
</evidence>
<dbReference type="Proteomes" id="UP000481861">
    <property type="component" value="Unassembled WGS sequence"/>
</dbReference>
<dbReference type="AlphaFoldDB" id="A0A7C8I912"/>
<reference evidence="1 2" key="1">
    <citation type="submission" date="2020-01" db="EMBL/GenBank/DDBJ databases">
        <authorList>
            <consortium name="DOE Joint Genome Institute"/>
            <person name="Haridas S."/>
            <person name="Albert R."/>
            <person name="Binder M."/>
            <person name="Bloem J."/>
            <person name="Labutti K."/>
            <person name="Salamov A."/>
            <person name="Andreopoulos B."/>
            <person name="Baker S.E."/>
            <person name="Barry K."/>
            <person name="Bills G."/>
            <person name="Bluhm B.H."/>
            <person name="Cannon C."/>
            <person name="Castanera R."/>
            <person name="Culley D.E."/>
            <person name="Daum C."/>
            <person name="Ezra D."/>
            <person name="Gonzalez J.B."/>
            <person name="Henrissat B."/>
            <person name="Kuo A."/>
            <person name="Liang C."/>
            <person name="Lipzen A."/>
            <person name="Lutzoni F."/>
            <person name="Magnuson J."/>
            <person name="Mondo S."/>
            <person name="Nolan M."/>
            <person name="Ohm R."/>
            <person name="Pangilinan J."/>
            <person name="Park H.-J.H."/>
            <person name="Ramirez L."/>
            <person name="Alfaro M."/>
            <person name="Sun H."/>
            <person name="Tritt A."/>
            <person name="Yoshinaga Y."/>
            <person name="Zwiers L.-H.L."/>
            <person name="Turgeon B.G."/>
            <person name="Goodwin S.B."/>
            <person name="Spatafora J.W."/>
            <person name="Crous P.W."/>
            <person name="Grigoriev I.V."/>
        </authorList>
    </citation>
    <scope>NUCLEOTIDE SEQUENCE [LARGE SCALE GENOMIC DNA]</scope>
    <source>
        <strain evidence="1 2">CBS 611.86</strain>
    </source>
</reference>
<gene>
    <name evidence="1" type="ORF">BDV95DRAFT_617414</name>
</gene>